<dbReference type="Pfam" id="PF13318">
    <property type="entry name" value="AtzG-like"/>
    <property type="match status" value="1"/>
</dbReference>
<accession>Q2KX05</accession>
<dbReference type="KEGG" id="bav:BAV2583"/>
<protein>
    <submittedName>
        <fullName evidence="1">Uncharacterized protein</fullName>
    </submittedName>
</protein>
<dbReference type="Proteomes" id="UP000001977">
    <property type="component" value="Chromosome"/>
</dbReference>
<dbReference type="EMBL" id="AM167904">
    <property type="protein sequence ID" value="CAJ50195.1"/>
    <property type="molecule type" value="Genomic_DNA"/>
</dbReference>
<dbReference type="HOGENOM" id="CLU_2930462_0_0_4"/>
<evidence type="ECO:0000313" key="1">
    <source>
        <dbReference type="EMBL" id="CAJ50195.1"/>
    </source>
</evidence>
<dbReference type="InterPro" id="IPR025148">
    <property type="entry name" value="AtzG-like"/>
</dbReference>
<dbReference type="STRING" id="360910.BAV2583"/>
<keyword evidence="2" id="KW-1185">Reference proteome</keyword>
<dbReference type="AlphaFoldDB" id="Q2KX05"/>
<dbReference type="OrthoDB" id="8662424at2"/>
<evidence type="ECO:0000313" key="2">
    <source>
        <dbReference type="Proteomes" id="UP000001977"/>
    </source>
</evidence>
<sequence length="58" mass="6330">MTMDTIERYVRSALILQGYELPETAIQEVAAQFERIAAIAATFTGEALSAEPAPVFRA</sequence>
<organism evidence="1 2">
    <name type="scientific">Bordetella avium (strain 197N)</name>
    <dbReference type="NCBI Taxonomy" id="360910"/>
    <lineage>
        <taxon>Bacteria</taxon>
        <taxon>Pseudomonadati</taxon>
        <taxon>Pseudomonadota</taxon>
        <taxon>Betaproteobacteria</taxon>
        <taxon>Burkholderiales</taxon>
        <taxon>Alcaligenaceae</taxon>
        <taxon>Bordetella</taxon>
    </lineage>
</organism>
<name>Q2KX05_BORA1</name>
<reference evidence="1 2" key="1">
    <citation type="journal article" date="2006" name="J. Bacteriol.">
        <title>Comparison of the genome sequence of the poultry pathogen Bordetella avium with those of B. bronchiseptica, B. pertussis, and B. parapertussis reveals extensive diversity in surface structures associated with host interaction.</title>
        <authorList>
            <person name="Sebaihia M."/>
            <person name="Preston A."/>
            <person name="Maskell D.J."/>
            <person name="Kuzmiak H."/>
            <person name="Connell T.D."/>
            <person name="King N.D."/>
            <person name="Orndorff P.E."/>
            <person name="Miyamoto D.M."/>
            <person name="Thomson N.R."/>
            <person name="Harris D."/>
            <person name="Goble A."/>
            <person name="Lord A."/>
            <person name="Murphy L."/>
            <person name="Quail M.A."/>
            <person name="Rutter S."/>
            <person name="Squares R."/>
            <person name="Squares S."/>
            <person name="Woodward J."/>
            <person name="Parkhill J."/>
            <person name="Temple L.M."/>
        </authorList>
    </citation>
    <scope>NUCLEOTIDE SEQUENCE [LARGE SCALE GENOMIC DNA]</scope>
    <source>
        <strain evidence="1 2">197N</strain>
    </source>
</reference>
<proteinExistence type="predicted"/>
<gene>
    <name evidence="1" type="ordered locus">BAV2583</name>
</gene>